<evidence type="ECO:0000313" key="1">
    <source>
        <dbReference type="EMBL" id="QDG73502.1"/>
    </source>
</evidence>
<dbReference type="OrthoDB" id="8707657at2"/>
<dbReference type="AlphaFoldDB" id="A0A4Y6RKD5"/>
<evidence type="ECO:0000313" key="2">
    <source>
        <dbReference type="Proteomes" id="UP000316665"/>
    </source>
</evidence>
<dbReference type="EMBL" id="CP041185">
    <property type="protein sequence ID" value="QDG73502.1"/>
    <property type="molecule type" value="Genomic_DNA"/>
</dbReference>
<dbReference type="KEGG" id="jas:FJQ89_26060"/>
<reference evidence="1 2" key="1">
    <citation type="submission" date="2019-06" db="EMBL/GenBank/DDBJ databases">
        <title>Complete genome sequence of Janthinobacterium sp. SNU WT3 isolated from diseased rainbow trout.</title>
        <authorList>
            <person name="Oh W.T."/>
            <person name="Park S.C."/>
        </authorList>
    </citation>
    <scope>NUCLEOTIDE SEQUENCE [LARGE SCALE GENOMIC DNA]</scope>
    <source>
        <strain evidence="1 2">SNU WT3</strain>
    </source>
</reference>
<accession>A0A4Y6RKD5</accession>
<dbReference type="Proteomes" id="UP000316665">
    <property type="component" value="Chromosome"/>
</dbReference>
<dbReference type="RefSeq" id="WP_141172277.1">
    <property type="nucleotide sequence ID" value="NZ_CP041185.1"/>
</dbReference>
<organism evidence="1 2">
    <name type="scientific">Janthinobacterium tructae</name>
    <dbReference type="NCBI Taxonomy" id="2590869"/>
    <lineage>
        <taxon>Bacteria</taxon>
        <taxon>Pseudomonadati</taxon>
        <taxon>Pseudomonadota</taxon>
        <taxon>Betaproteobacteria</taxon>
        <taxon>Burkholderiales</taxon>
        <taxon>Oxalobacteraceae</taxon>
        <taxon>Janthinobacterium</taxon>
    </lineage>
</organism>
<protein>
    <submittedName>
        <fullName evidence="1">Uncharacterized protein</fullName>
    </submittedName>
</protein>
<name>A0A4Y6RKD5_9BURK</name>
<keyword evidence="2" id="KW-1185">Reference proteome</keyword>
<sequence>MRSITNELVAVAAVAGPTLTKQELETRAFLAEMDAVSAQINATPREQRMERSAAVLAMIAKPADVEAIRAAYWTRVPLAARMVAVMSARMPKERARDALNKFNALERGRIWVELDKLQGNLSVVKKCMNGGRMPETSGKVH</sequence>
<proteinExistence type="predicted"/>
<gene>
    <name evidence="1" type="ORF">FJQ89_26060</name>
</gene>